<evidence type="ECO:0000313" key="7">
    <source>
        <dbReference type="Proteomes" id="UP001206925"/>
    </source>
</evidence>
<evidence type="ECO:0000256" key="2">
    <source>
        <dbReference type="ARBA" id="ARBA00022842"/>
    </source>
</evidence>
<organism evidence="6 7">
    <name type="scientific">Ambrosia artemisiifolia</name>
    <name type="common">Common ragweed</name>
    <dbReference type="NCBI Taxonomy" id="4212"/>
    <lineage>
        <taxon>Eukaryota</taxon>
        <taxon>Viridiplantae</taxon>
        <taxon>Streptophyta</taxon>
        <taxon>Embryophyta</taxon>
        <taxon>Tracheophyta</taxon>
        <taxon>Spermatophyta</taxon>
        <taxon>Magnoliopsida</taxon>
        <taxon>eudicotyledons</taxon>
        <taxon>Gunneridae</taxon>
        <taxon>Pentapetalae</taxon>
        <taxon>asterids</taxon>
        <taxon>campanulids</taxon>
        <taxon>Asterales</taxon>
        <taxon>Asteraceae</taxon>
        <taxon>Asteroideae</taxon>
        <taxon>Heliantheae alliance</taxon>
        <taxon>Heliantheae</taxon>
        <taxon>Ambrosia</taxon>
    </lineage>
</organism>
<dbReference type="InterPro" id="IPR001906">
    <property type="entry name" value="Terpene_synth_N"/>
</dbReference>
<dbReference type="InterPro" id="IPR050148">
    <property type="entry name" value="Terpene_synthase-like"/>
</dbReference>
<feature type="non-terminal residue" evidence="6">
    <location>
        <position position="600"/>
    </location>
</feature>
<dbReference type="EMBL" id="JAMZMK010009802">
    <property type="protein sequence ID" value="KAI7734167.1"/>
    <property type="molecule type" value="Genomic_DNA"/>
</dbReference>
<feature type="domain" description="Terpene synthase N-terminal" evidence="4">
    <location>
        <begin position="209"/>
        <end position="276"/>
    </location>
</feature>
<dbReference type="AlphaFoldDB" id="A0AAD5C306"/>
<feature type="domain" description="Terpene synthase metal-binding" evidence="5">
    <location>
        <begin position="298"/>
        <end position="564"/>
    </location>
</feature>
<evidence type="ECO:0000256" key="3">
    <source>
        <dbReference type="SAM" id="SignalP"/>
    </source>
</evidence>
<dbReference type="InterPro" id="IPR008949">
    <property type="entry name" value="Isoprenoid_synthase_dom_sf"/>
</dbReference>
<evidence type="ECO:0000259" key="5">
    <source>
        <dbReference type="Pfam" id="PF03936"/>
    </source>
</evidence>
<comment type="caution">
    <text evidence="6">The sequence shown here is derived from an EMBL/GenBank/DDBJ whole genome shotgun (WGS) entry which is preliminary data.</text>
</comment>
<dbReference type="InterPro" id="IPR008930">
    <property type="entry name" value="Terpenoid_cyclase/PrenylTrfase"/>
</dbReference>
<name>A0AAD5C306_AMBAR</name>
<reference evidence="6" key="1">
    <citation type="submission" date="2022-06" db="EMBL/GenBank/DDBJ databases">
        <title>Uncovering the hologenomic basis of an extraordinary plant invasion.</title>
        <authorList>
            <person name="Bieker V.C."/>
            <person name="Martin M.D."/>
            <person name="Gilbert T."/>
            <person name="Hodgins K."/>
            <person name="Battlay P."/>
            <person name="Petersen B."/>
            <person name="Wilson J."/>
        </authorList>
    </citation>
    <scope>NUCLEOTIDE SEQUENCE</scope>
    <source>
        <strain evidence="6">AA19_3_7</strain>
        <tissue evidence="6">Leaf</tissue>
    </source>
</reference>
<dbReference type="GO" id="GO:0016114">
    <property type="term" value="P:terpenoid biosynthetic process"/>
    <property type="evidence" value="ECO:0007669"/>
    <property type="project" value="InterPro"/>
</dbReference>
<keyword evidence="2" id="KW-0460">Magnesium</keyword>
<sequence>PIMFFLLALINIHGGSFKSLPVLPRATIAISTTQDNDFVFANHGQRLVISSERDVSNRIDKLKENTRRALMTASNPTMTMRLVDMIQRLGLGYSFEEEIKVILATLPNGQPDDDLYTVALRFRILRQNDLHPNPGISSKFNYFYLGFVTFVKCRASGIKVLEKVSVESILEEKNGVDLEIESEINFGQFVEYAATVKRFLGEPKHSDTNVFGPFMDANGKFLESLDEDIEGLLSLYEASYIGTNGEDVLSQAKEFTTTHLRKSVSSRLTNKLREQILQNFAIVDKWVWDFSFLLGWWRDLGLASKLTFARDRPHECFLWTVGLLPEPKYSTIRIELAKTISILLVIDDIFDTYGAYDDLILFTKAIQRYDQFLLNHLNAERLNINVTIILLYVRWDLDEMEQLPEYMKICYMALYNTTNDICHVVHKNHGLSALPYLKKAWFDTIQAFMVEAEWVSRGNGPNLKDYIENGITTAGTYMALVHLFFLIGEGVTAENTSYLLHSYPRFFTDAGKILRLWDDLGTSKEEQERGDIASSVQLLMRENNITSEEDGRKQILQLIQISWNELNEALVAPNIFPLSIITVALNMSRASQVVYQHDGN</sequence>
<accession>A0AAD5C306</accession>
<keyword evidence="7" id="KW-1185">Reference proteome</keyword>
<keyword evidence="1" id="KW-0479">Metal-binding</keyword>
<dbReference type="Gene3D" id="1.10.600.10">
    <property type="entry name" value="Farnesyl Diphosphate Synthase"/>
    <property type="match status" value="1"/>
</dbReference>
<feature type="non-terminal residue" evidence="6">
    <location>
        <position position="1"/>
    </location>
</feature>
<evidence type="ECO:0000256" key="1">
    <source>
        <dbReference type="ARBA" id="ARBA00022723"/>
    </source>
</evidence>
<dbReference type="Gene3D" id="1.50.10.130">
    <property type="entry name" value="Terpene synthase, N-terminal domain"/>
    <property type="match status" value="1"/>
</dbReference>
<protein>
    <submittedName>
        <fullName evidence="6">Uncharacterized protein</fullName>
    </submittedName>
</protein>
<dbReference type="PANTHER" id="PTHR31225">
    <property type="entry name" value="OS04G0344100 PROTEIN-RELATED"/>
    <property type="match status" value="1"/>
</dbReference>
<dbReference type="Pfam" id="PF03936">
    <property type="entry name" value="Terpene_synth_C"/>
    <property type="match status" value="1"/>
</dbReference>
<feature type="signal peptide" evidence="3">
    <location>
        <begin position="1"/>
        <end position="17"/>
    </location>
</feature>
<dbReference type="PANTHER" id="PTHR31225:SF137">
    <property type="entry name" value="TERPENE SYNTHASE 11-RELATED"/>
    <property type="match status" value="1"/>
</dbReference>
<dbReference type="GO" id="GO:0010333">
    <property type="term" value="F:terpene synthase activity"/>
    <property type="evidence" value="ECO:0007669"/>
    <property type="project" value="InterPro"/>
</dbReference>
<feature type="chain" id="PRO_5042268850" evidence="3">
    <location>
        <begin position="18"/>
        <end position="600"/>
    </location>
</feature>
<proteinExistence type="predicted"/>
<evidence type="ECO:0000259" key="4">
    <source>
        <dbReference type="Pfam" id="PF01397"/>
    </source>
</evidence>
<evidence type="ECO:0000313" key="6">
    <source>
        <dbReference type="EMBL" id="KAI7734167.1"/>
    </source>
</evidence>
<dbReference type="SUPFAM" id="SSF48239">
    <property type="entry name" value="Terpenoid cyclases/Protein prenyltransferases"/>
    <property type="match status" value="2"/>
</dbReference>
<feature type="domain" description="Terpene synthase N-terminal" evidence="4">
    <location>
        <begin position="48"/>
        <end position="131"/>
    </location>
</feature>
<dbReference type="InterPro" id="IPR005630">
    <property type="entry name" value="Terpene_synthase_metal-bd"/>
</dbReference>
<keyword evidence="3" id="KW-0732">Signal</keyword>
<dbReference type="GO" id="GO:0000287">
    <property type="term" value="F:magnesium ion binding"/>
    <property type="evidence" value="ECO:0007669"/>
    <property type="project" value="InterPro"/>
</dbReference>
<dbReference type="InterPro" id="IPR036965">
    <property type="entry name" value="Terpene_synth_N_sf"/>
</dbReference>
<dbReference type="Pfam" id="PF01397">
    <property type="entry name" value="Terpene_synth"/>
    <property type="match status" value="2"/>
</dbReference>
<dbReference type="SUPFAM" id="SSF48576">
    <property type="entry name" value="Terpenoid synthases"/>
    <property type="match status" value="1"/>
</dbReference>
<gene>
    <name evidence="6" type="ORF">M8C21_004646</name>
</gene>
<dbReference type="Proteomes" id="UP001206925">
    <property type="component" value="Unassembled WGS sequence"/>
</dbReference>